<reference evidence="1" key="1">
    <citation type="submission" date="2021-02" db="EMBL/GenBank/DDBJ databases">
        <authorList>
            <person name="Nowell W R."/>
        </authorList>
    </citation>
    <scope>NUCLEOTIDE SEQUENCE</scope>
</reference>
<evidence type="ECO:0000313" key="2">
    <source>
        <dbReference type="Proteomes" id="UP000681967"/>
    </source>
</evidence>
<dbReference type="InterPro" id="IPR023298">
    <property type="entry name" value="ATPase_P-typ_TM_dom_sf"/>
</dbReference>
<evidence type="ECO:0000313" key="1">
    <source>
        <dbReference type="EMBL" id="CAF4979792.1"/>
    </source>
</evidence>
<dbReference type="SUPFAM" id="SSF81665">
    <property type="entry name" value="Calcium ATPase, transmembrane domain M"/>
    <property type="match status" value="1"/>
</dbReference>
<organism evidence="1 2">
    <name type="scientific">Rotaria magnacalcarata</name>
    <dbReference type="NCBI Taxonomy" id="392030"/>
    <lineage>
        <taxon>Eukaryota</taxon>
        <taxon>Metazoa</taxon>
        <taxon>Spiralia</taxon>
        <taxon>Gnathifera</taxon>
        <taxon>Rotifera</taxon>
        <taxon>Eurotatoria</taxon>
        <taxon>Bdelloidea</taxon>
        <taxon>Philodinida</taxon>
        <taxon>Philodinidae</taxon>
        <taxon>Rotaria</taxon>
    </lineage>
</organism>
<dbReference type="AlphaFoldDB" id="A0A8S3D412"/>
<feature type="non-terminal residue" evidence="1">
    <location>
        <position position="32"/>
    </location>
</feature>
<name>A0A8S3D412_9BILA</name>
<dbReference type="Proteomes" id="UP000681967">
    <property type="component" value="Unassembled WGS sequence"/>
</dbReference>
<protein>
    <submittedName>
        <fullName evidence="1">Uncharacterized protein</fullName>
    </submittedName>
</protein>
<proteinExistence type="predicted"/>
<accession>A0A8S3D412</accession>
<dbReference type="EMBL" id="CAJOBH010197823">
    <property type="protein sequence ID" value="CAF4979792.1"/>
    <property type="molecule type" value="Genomic_DNA"/>
</dbReference>
<gene>
    <name evidence="1" type="ORF">BYL167_LOCUS54848</name>
</gene>
<comment type="caution">
    <text evidence="1">The sequence shown here is derived from an EMBL/GenBank/DDBJ whole genome shotgun (WGS) entry which is preliminary data.</text>
</comment>
<sequence>MPTVLSVTLAIGAKQLSQHKAIVTHVTAIEEL</sequence>
<dbReference type="Gene3D" id="1.20.1110.10">
    <property type="entry name" value="Calcium-transporting ATPase, transmembrane domain"/>
    <property type="match status" value="1"/>
</dbReference>